<comment type="caution">
    <text evidence="3">The sequence shown here is derived from an EMBL/GenBank/DDBJ whole genome shotgun (WGS) entry which is preliminary data.</text>
</comment>
<organism evidence="3 4">
    <name type="scientific">Clostridium perfringens</name>
    <dbReference type="NCBI Taxonomy" id="1502"/>
    <lineage>
        <taxon>Bacteria</taxon>
        <taxon>Bacillati</taxon>
        <taxon>Bacillota</taxon>
        <taxon>Clostridia</taxon>
        <taxon>Eubacteriales</taxon>
        <taxon>Clostridiaceae</taxon>
        <taxon>Clostridium</taxon>
    </lineage>
</organism>
<proteinExistence type="predicted"/>
<feature type="non-terminal residue" evidence="3">
    <location>
        <position position="1"/>
    </location>
</feature>
<dbReference type="AlphaFoldDB" id="A0AAW9IVZ6"/>
<evidence type="ECO:0000259" key="2">
    <source>
        <dbReference type="Pfam" id="PF00171"/>
    </source>
</evidence>
<reference evidence="3" key="1">
    <citation type="submission" date="2019-11" db="EMBL/GenBank/DDBJ databases">
        <title>Characterization of Clostridium perfringens isolates from swine manure treated agricultural soils.</title>
        <authorList>
            <person name="Wushke S.T."/>
        </authorList>
    </citation>
    <scope>NUCLEOTIDE SEQUENCE</scope>
    <source>
        <strain evidence="3">V2</strain>
    </source>
</reference>
<dbReference type="EMBL" id="WNVM01000363">
    <property type="protein sequence ID" value="MDZ5010422.1"/>
    <property type="molecule type" value="Genomic_DNA"/>
</dbReference>
<name>A0AAW9IVZ6_CLOPF</name>
<dbReference type="PANTHER" id="PTHR11699">
    <property type="entry name" value="ALDEHYDE DEHYDROGENASE-RELATED"/>
    <property type="match status" value="1"/>
</dbReference>
<dbReference type="Gene3D" id="3.40.309.10">
    <property type="entry name" value="Aldehyde Dehydrogenase, Chain A, domain 2"/>
    <property type="match status" value="1"/>
</dbReference>
<dbReference type="InterPro" id="IPR015590">
    <property type="entry name" value="Aldehyde_DH_dom"/>
</dbReference>
<protein>
    <submittedName>
        <fullName evidence="3">Aldehyde dehydrogenase family protein</fullName>
    </submittedName>
</protein>
<dbReference type="GO" id="GO:0016620">
    <property type="term" value="F:oxidoreductase activity, acting on the aldehyde or oxo group of donors, NAD or NADP as acceptor"/>
    <property type="evidence" value="ECO:0007669"/>
    <property type="project" value="InterPro"/>
</dbReference>
<accession>A0AAW9IVZ6</accession>
<dbReference type="InterPro" id="IPR016162">
    <property type="entry name" value="Ald_DH_N"/>
</dbReference>
<sequence>AGAPEDIIGCISIPTIGATNELMKSKEVAIIIATGGPGMVKAAYSSGKPALGVGAGNSPAYIERSANVEKAVRNIIASKTFDNGTICASEQSIICEECNHNLVVEEFKKQGGYFMTTEETNKVCALLFKNGHNMNAKFVGRSPQVIAKAAGISIPEGTK</sequence>
<dbReference type="InterPro" id="IPR016161">
    <property type="entry name" value="Ald_DH/histidinol_DH"/>
</dbReference>
<dbReference type="SUPFAM" id="SSF53720">
    <property type="entry name" value="ALDH-like"/>
    <property type="match status" value="1"/>
</dbReference>
<gene>
    <name evidence="3" type="ORF">GNF77_16245</name>
</gene>
<dbReference type="InterPro" id="IPR016163">
    <property type="entry name" value="Ald_DH_C"/>
</dbReference>
<feature type="domain" description="Aldehyde dehydrogenase" evidence="2">
    <location>
        <begin position="1"/>
        <end position="110"/>
    </location>
</feature>
<dbReference type="Gene3D" id="3.40.605.10">
    <property type="entry name" value="Aldehyde Dehydrogenase, Chain A, domain 1"/>
    <property type="match status" value="1"/>
</dbReference>
<feature type="non-terminal residue" evidence="3">
    <location>
        <position position="159"/>
    </location>
</feature>
<evidence type="ECO:0000313" key="4">
    <source>
        <dbReference type="Proteomes" id="UP001292368"/>
    </source>
</evidence>
<dbReference type="Proteomes" id="UP001292368">
    <property type="component" value="Unassembled WGS sequence"/>
</dbReference>
<dbReference type="Pfam" id="PF00171">
    <property type="entry name" value="Aldedh"/>
    <property type="match status" value="1"/>
</dbReference>
<evidence type="ECO:0000313" key="3">
    <source>
        <dbReference type="EMBL" id="MDZ5010422.1"/>
    </source>
</evidence>
<evidence type="ECO:0000256" key="1">
    <source>
        <dbReference type="ARBA" id="ARBA00023002"/>
    </source>
</evidence>
<keyword evidence="1" id="KW-0560">Oxidoreductase</keyword>
<dbReference type="RefSeq" id="WP_322382267.1">
    <property type="nucleotide sequence ID" value="NZ_WNVM01000363.1"/>
</dbReference>